<dbReference type="AlphaFoldDB" id="I8ALQ9"/>
<dbReference type="eggNOG" id="ENOG5033GWX">
    <property type="taxonomic scope" value="Bacteria"/>
</dbReference>
<dbReference type="PATRIC" id="fig|1196324.3.peg.663"/>
<evidence type="ECO:0000256" key="1">
    <source>
        <dbReference type="SAM" id="Phobius"/>
    </source>
</evidence>
<accession>I8ALQ9</accession>
<dbReference type="RefSeq" id="WP_007200754.1">
    <property type="nucleotide sequence ID" value="NZ_AKKV01000020.1"/>
</dbReference>
<keyword evidence="3" id="KW-1185">Reference proteome</keyword>
<proteinExistence type="predicted"/>
<dbReference type="EMBL" id="AKKV01000020">
    <property type="protein sequence ID" value="EIT86559.1"/>
    <property type="molecule type" value="Genomic_DNA"/>
</dbReference>
<dbReference type="InterPro" id="IPR020210">
    <property type="entry name" value="Uncharacterised_YpbF_TM"/>
</dbReference>
<evidence type="ECO:0008006" key="4">
    <source>
        <dbReference type="Google" id="ProtNLM"/>
    </source>
</evidence>
<keyword evidence="1" id="KW-0812">Transmembrane</keyword>
<evidence type="ECO:0000313" key="2">
    <source>
        <dbReference type="EMBL" id="EIT86559.1"/>
    </source>
</evidence>
<sequence>MNAINYWKVEPYISDLCKVVLTTLIEKKEKKDHADKQMKWWGVYSSLMGALAFIYVFGFKWNEAEGVRTAVMSIASDRLIWFMALYFVLASLQWKRLNKQHEKACEEFENLRKEMIDRGEELWPQPDRQNYKHQVLTYMSEAHNINLYYK</sequence>
<evidence type="ECO:0000313" key="3">
    <source>
        <dbReference type="Proteomes" id="UP000004080"/>
    </source>
</evidence>
<organism evidence="2 3">
    <name type="scientific">Fictibacillus macauensis ZFHKF-1</name>
    <dbReference type="NCBI Taxonomy" id="1196324"/>
    <lineage>
        <taxon>Bacteria</taxon>
        <taxon>Bacillati</taxon>
        <taxon>Bacillota</taxon>
        <taxon>Bacilli</taxon>
        <taxon>Bacillales</taxon>
        <taxon>Fictibacillaceae</taxon>
        <taxon>Fictibacillus</taxon>
    </lineage>
</organism>
<name>I8ALQ9_9BACL</name>
<keyword evidence="1" id="KW-1133">Transmembrane helix</keyword>
<dbReference type="Proteomes" id="UP000004080">
    <property type="component" value="Unassembled WGS sequence"/>
</dbReference>
<reference evidence="2 3" key="1">
    <citation type="journal article" date="2012" name="J. Bacteriol.">
        <title>Genome of Bacillus macauensis ZFHKF-1, a Long-Chain-Forming Bacterium.</title>
        <authorList>
            <person name="Cai L."/>
            <person name="Zhang T."/>
        </authorList>
    </citation>
    <scope>NUCLEOTIDE SEQUENCE [LARGE SCALE GENOMIC DNA]</scope>
    <source>
        <strain evidence="2 3">ZFHKF-1</strain>
    </source>
</reference>
<dbReference type="Pfam" id="PF10864">
    <property type="entry name" value="DUF2663"/>
    <property type="match status" value="1"/>
</dbReference>
<feature type="transmembrane region" description="Helical" evidence="1">
    <location>
        <begin position="40"/>
        <end position="58"/>
    </location>
</feature>
<keyword evidence="1" id="KW-0472">Membrane</keyword>
<feature type="transmembrane region" description="Helical" evidence="1">
    <location>
        <begin position="78"/>
        <end position="94"/>
    </location>
</feature>
<gene>
    <name evidence="2" type="ORF">A374_03274</name>
</gene>
<dbReference type="OrthoDB" id="2969742at2"/>
<comment type="caution">
    <text evidence="2">The sequence shown here is derived from an EMBL/GenBank/DDBJ whole genome shotgun (WGS) entry which is preliminary data.</text>
</comment>
<protein>
    <recommendedName>
        <fullName evidence="4">DUF2663 family protein</fullName>
    </recommendedName>
</protein>